<dbReference type="AlphaFoldDB" id="A0A4Y7R850"/>
<organism evidence="2 3">
    <name type="scientific">Pelotomaculum schinkii</name>
    <dbReference type="NCBI Taxonomy" id="78350"/>
    <lineage>
        <taxon>Bacteria</taxon>
        <taxon>Bacillati</taxon>
        <taxon>Bacillota</taxon>
        <taxon>Clostridia</taxon>
        <taxon>Eubacteriales</taxon>
        <taxon>Desulfotomaculaceae</taxon>
        <taxon>Pelotomaculum</taxon>
    </lineage>
</organism>
<feature type="transmembrane region" description="Helical" evidence="1">
    <location>
        <begin position="60"/>
        <end position="80"/>
    </location>
</feature>
<keyword evidence="1" id="KW-0812">Transmembrane</keyword>
<protein>
    <submittedName>
        <fullName evidence="2">Uncharacterized protein</fullName>
    </submittedName>
</protein>
<feature type="transmembrane region" description="Helical" evidence="1">
    <location>
        <begin position="111"/>
        <end position="131"/>
    </location>
</feature>
<evidence type="ECO:0000313" key="3">
    <source>
        <dbReference type="Proteomes" id="UP000298324"/>
    </source>
</evidence>
<accession>A0A4Y7R850</accession>
<keyword evidence="3" id="KW-1185">Reference proteome</keyword>
<reference evidence="2 3" key="1">
    <citation type="journal article" date="2018" name="Environ. Microbiol.">
        <title>Novel energy conservation strategies and behaviour of Pelotomaculum schinkii driving syntrophic propionate catabolism.</title>
        <authorList>
            <person name="Hidalgo-Ahumada C.A.P."/>
            <person name="Nobu M.K."/>
            <person name="Narihiro T."/>
            <person name="Tamaki H."/>
            <person name="Liu W.T."/>
            <person name="Kamagata Y."/>
            <person name="Stams A.J.M."/>
            <person name="Imachi H."/>
            <person name="Sousa D.Z."/>
        </authorList>
    </citation>
    <scope>NUCLEOTIDE SEQUENCE [LARGE SCALE GENOMIC DNA]</scope>
    <source>
        <strain evidence="2 3">HH</strain>
    </source>
</reference>
<name>A0A4Y7R850_9FIRM</name>
<proteinExistence type="predicted"/>
<sequence>MKIFNAIVAGLIAGLLLYLLVSLAAIKATWPVFLAGWAICAFLFYNNAASVQKIWSRACLLLAVECLAIPAASWILPVFYGPQAVQTAKQGAQSAGQAVGSLIGGGVVSVLASYAGLAIGFVLLATAYFSLKPARRRR</sequence>
<keyword evidence="1" id="KW-0472">Membrane</keyword>
<feature type="transmembrane region" description="Helical" evidence="1">
    <location>
        <begin position="7"/>
        <end position="26"/>
    </location>
</feature>
<dbReference type="RefSeq" id="WP_134218411.1">
    <property type="nucleotide sequence ID" value="NZ_QFGA01000003.1"/>
</dbReference>
<keyword evidence="1" id="KW-1133">Transmembrane helix</keyword>
<gene>
    <name evidence="2" type="ORF">Psch_03662</name>
</gene>
<evidence type="ECO:0000256" key="1">
    <source>
        <dbReference type="SAM" id="Phobius"/>
    </source>
</evidence>
<dbReference type="EMBL" id="QFGA01000003">
    <property type="protein sequence ID" value="TEB04899.1"/>
    <property type="molecule type" value="Genomic_DNA"/>
</dbReference>
<dbReference type="Proteomes" id="UP000298324">
    <property type="component" value="Unassembled WGS sequence"/>
</dbReference>
<comment type="caution">
    <text evidence="2">The sequence shown here is derived from an EMBL/GenBank/DDBJ whole genome shotgun (WGS) entry which is preliminary data.</text>
</comment>
<evidence type="ECO:0000313" key="2">
    <source>
        <dbReference type="EMBL" id="TEB04899.1"/>
    </source>
</evidence>
<feature type="transmembrane region" description="Helical" evidence="1">
    <location>
        <begin position="32"/>
        <end position="48"/>
    </location>
</feature>